<organism evidence="1 2">
    <name type="scientific">Biomphalaria pfeifferi</name>
    <name type="common">Bloodfluke planorb</name>
    <name type="synonym">Freshwater snail</name>
    <dbReference type="NCBI Taxonomy" id="112525"/>
    <lineage>
        <taxon>Eukaryota</taxon>
        <taxon>Metazoa</taxon>
        <taxon>Spiralia</taxon>
        <taxon>Lophotrochozoa</taxon>
        <taxon>Mollusca</taxon>
        <taxon>Gastropoda</taxon>
        <taxon>Heterobranchia</taxon>
        <taxon>Euthyneura</taxon>
        <taxon>Panpulmonata</taxon>
        <taxon>Hygrophila</taxon>
        <taxon>Lymnaeoidea</taxon>
        <taxon>Planorbidae</taxon>
        <taxon>Biomphalaria</taxon>
    </lineage>
</organism>
<dbReference type="EMBL" id="JASAOG010000082">
    <property type="protein sequence ID" value="KAK0053973.1"/>
    <property type="molecule type" value="Genomic_DNA"/>
</dbReference>
<reference evidence="1" key="2">
    <citation type="submission" date="2023-04" db="EMBL/GenBank/DDBJ databases">
        <authorList>
            <person name="Bu L."/>
            <person name="Lu L."/>
            <person name="Laidemitt M.R."/>
            <person name="Zhang S.M."/>
            <person name="Mutuku M."/>
            <person name="Mkoji G."/>
            <person name="Steinauer M."/>
            <person name="Loker E.S."/>
        </authorList>
    </citation>
    <scope>NUCLEOTIDE SEQUENCE</scope>
    <source>
        <strain evidence="1">KasaAsao</strain>
        <tissue evidence="1">Whole Snail</tissue>
    </source>
</reference>
<feature type="non-terminal residue" evidence="1">
    <location>
        <position position="65"/>
    </location>
</feature>
<accession>A0AAD8F7Y5</accession>
<feature type="non-terminal residue" evidence="1">
    <location>
        <position position="1"/>
    </location>
</feature>
<evidence type="ECO:0000313" key="1">
    <source>
        <dbReference type="EMBL" id="KAK0053973.1"/>
    </source>
</evidence>
<dbReference type="Proteomes" id="UP001233172">
    <property type="component" value="Unassembled WGS sequence"/>
</dbReference>
<sequence>QESGLTLLDKLMQEIPGLDNNPSFLNEVAFGQTIYTERYPNNTQLNTGYYHRRFKTGTAGAMGTS</sequence>
<keyword evidence="2" id="KW-1185">Reference proteome</keyword>
<protein>
    <submittedName>
        <fullName evidence="1">Uncharacterized protein</fullName>
    </submittedName>
</protein>
<proteinExistence type="predicted"/>
<gene>
    <name evidence="1" type="ORF">Bpfe_016717</name>
</gene>
<comment type="caution">
    <text evidence="1">The sequence shown here is derived from an EMBL/GenBank/DDBJ whole genome shotgun (WGS) entry which is preliminary data.</text>
</comment>
<dbReference type="AlphaFoldDB" id="A0AAD8F7Y5"/>
<reference evidence="1" key="1">
    <citation type="journal article" date="2023" name="PLoS Negl. Trop. Dis.">
        <title>A genome sequence for Biomphalaria pfeifferi, the major vector snail for the human-infecting parasite Schistosoma mansoni.</title>
        <authorList>
            <person name="Bu L."/>
            <person name="Lu L."/>
            <person name="Laidemitt M.R."/>
            <person name="Zhang S.M."/>
            <person name="Mutuku M."/>
            <person name="Mkoji G."/>
            <person name="Steinauer M."/>
            <person name="Loker E.S."/>
        </authorList>
    </citation>
    <scope>NUCLEOTIDE SEQUENCE</scope>
    <source>
        <strain evidence="1">KasaAsao</strain>
    </source>
</reference>
<evidence type="ECO:0000313" key="2">
    <source>
        <dbReference type="Proteomes" id="UP001233172"/>
    </source>
</evidence>
<name>A0AAD8F7Y5_BIOPF</name>